<feature type="region of interest" description="Disordered" evidence="1">
    <location>
        <begin position="56"/>
        <end position="87"/>
    </location>
</feature>
<protein>
    <submittedName>
        <fullName evidence="2">Uncharacterized protein</fullName>
    </submittedName>
</protein>
<reference evidence="2" key="1">
    <citation type="submission" date="2021-06" db="EMBL/GenBank/DDBJ databases">
        <authorList>
            <person name="Hodson N. C."/>
            <person name="Mongue J. A."/>
            <person name="Jaron S. K."/>
        </authorList>
    </citation>
    <scope>NUCLEOTIDE SEQUENCE</scope>
</reference>
<proteinExistence type="predicted"/>
<dbReference type="EMBL" id="CAJVCH010057485">
    <property type="protein sequence ID" value="CAG7718954.1"/>
    <property type="molecule type" value="Genomic_DNA"/>
</dbReference>
<sequence>EVNADDLEEKEKRILTFKKKVKKPKPAPQVSVEEETPVFLEVKGPDGSPVTVQVLNVKPELTEEDQTKPRLSKKKVKKTRAGPKESP</sequence>
<keyword evidence="3" id="KW-1185">Reference proteome</keyword>
<dbReference type="Proteomes" id="UP000708208">
    <property type="component" value="Unassembled WGS sequence"/>
</dbReference>
<evidence type="ECO:0000313" key="2">
    <source>
        <dbReference type="EMBL" id="CAG7718954.1"/>
    </source>
</evidence>
<comment type="caution">
    <text evidence="2">The sequence shown here is derived from an EMBL/GenBank/DDBJ whole genome shotgun (WGS) entry which is preliminary data.</text>
</comment>
<organism evidence="2 3">
    <name type="scientific">Allacma fusca</name>
    <dbReference type="NCBI Taxonomy" id="39272"/>
    <lineage>
        <taxon>Eukaryota</taxon>
        <taxon>Metazoa</taxon>
        <taxon>Ecdysozoa</taxon>
        <taxon>Arthropoda</taxon>
        <taxon>Hexapoda</taxon>
        <taxon>Collembola</taxon>
        <taxon>Symphypleona</taxon>
        <taxon>Sminthuridae</taxon>
        <taxon>Allacma</taxon>
    </lineage>
</organism>
<accession>A0A8J2NZK6</accession>
<evidence type="ECO:0000256" key="1">
    <source>
        <dbReference type="SAM" id="MobiDB-lite"/>
    </source>
</evidence>
<feature type="compositionally biased region" description="Basic residues" evidence="1">
    <location>
        <begin position="70"/>
        <end position="81"/>
    </location>
</feature>
<feature type="non-terminal residue" evidence="2">
    <location>
        <position position="87"/>
    </location>
</feature>
<dbReference type="AlphaFoldDB" id="A0A8J2NZK6"/>
<name>A0A8J2NZK6_9HEXA</name>
<gene>
    <name evidence="2" type="ORF">AFUS01_LOCUS8307</name>
</gene>
<evidence type="ECO:0000313" key="3">
    <source>
        <dbReference type="Proteomes" id="UP000708208"/>
    </source>
</evidence>
<feature type="non-terminal residue" evidence="2">
    <location>
        <position position="1"/>
    </location>
</feature>